<accession>A0A3D8J545</accession>
<dbReference type="EMBL" id="NXLX01000021">
    <property type="protein sequence ID" value="RDU72350.1"/>
    <property type="molecule type" value="Genomic_DNA"/>
</dbReference>
<dbReference type="AlphaFoldDB" id="A0A3D8J545"/>
<name>A0A3D8J545_9HELI</name>
<reference evidence="1 2" key="1">
    <citation type="submission" date="2018-04" db="EMBL/GenBank/DDBJ databases">
        <title>Novel Campyloabacter and Helicobacter Species and Strains.</title>
        <authorList>
            <person name="Mannion A.J."/>
            <person name="Shen Z."/>
            <person name="Fox J.G."/>
        </authorList>
    </citation>
    <scope>NUCLEOTIDE SEQUENCE [LARGE SCALE GENOMIC DNA]</scope>
    <source>
        <strain evidence="1 2">MIT 04-9362</strain>
    </source>
</reference>
<organism evidence="1 2">
    <name type="scientific">Helicobacter anseris</name>
    <dbReference type="NCBI Taxonomy" id="375926"/>
    <lineage>
        <taxon>Bacteria</taxon>
        <taxon>Pseudomonadati</taxon>
        <taxon>Campylobacterota</taxon>
        <taxon>Epsilonproteobacteria</taxon>
        <taxon>Campylobacterales</taxon>
        <taxon>Helicobacteraceae</taxon>
        <taxon>Helicobacter</taxon>
    </lineage>
</organism>
<dbReference type="RefSeq" id="WP_115579533.1">
    <property type="nucleotide sequence ID" value="NZ_NXLX01000021.1"/>
</dbReference>
<sequence length="126" mass="15161">MKNEIMEGQYRGFKYIVTRQNFETIPSYCCGYIVIDKDLMKELGITYSSGFDMYDRDMEVTFIYDSDKDEEWDLWFDLHLNENENVFGFDRGHICNNMNTQADMKSTELLCHEWIDYIVENKKELK</sequence>
<evidence type="ECO:0000313" key="1">
    <source>
        <dbReference type="EMBL" id="RDU72350.1"/>
    </source>
</evidence>
<keyword evidence="2" id="KW-1185">Reference proteome</keyword>
<protein>
    <submittedName>
        <fullName evidence="1">Uncharacterized protein</fullName>
    </submittedName>
</protein>
<comment type="caution">
    <text evidence="1">The sequence shown here is derived from an EMBL/GenBank/DDBJ whole genome shotgun (WGS) entry which is preliminary data.</text>
</comment>
<dbReference type="OrthoDB" id="186185at2"/>
<evidence type="ECO:0000313" key="2">
    <source>
        <dbReference type="Proteomes" id="UP000256695"/>
    </source>
</evidence>
<proteinExistence type="predicted"/>
<gene>
    <name evidence="1" type="ORF">CQA57_07035</name>
</gene>
<dbReference type="Proteomes" id="UP000256695">
    <property type="component" value="Unassembled WGS sequence"/>
</dbReference>